<dbReference type="InterPro" id="IPR037107">
    <property type="entry name" value="Put_OMP_sf"/>
</dbReference>
<comment type="caution">
    <text evidence="1">The sequence shown here is derived from an EMBL/GenBank/DDBJ whole genome shotgun (WGS) entry which is preliminary data.</text>
</comment>
<gene>
    <name evidence="1" type="ORF">MC378_03395</name>
</gene>
<dbReference type="Pfam" id="PF09982">
    <property type="entry name" value="LpxR"/>
    <property type="match status" value="1"/>
</dbReference>
<sequence>MKYRLFFYFFLISLYSFSQEKFSKEISLITDNDLYVSKTKDRYYTSGVFLKYRYLSKVKKENQEKRILEWQIGQEMYSPYKSVVTSIEQHDRPFAGYLYASFGINRVYKNYKAFNTTLQVGLIGPNSFAKELQSIIHNIYGFVDAVGWKHQIKGAFALNFNADYNTFLAKDASNHFDISWINSAKIGTVYTNISTGFYGRIGFKPLQSILNSIAFNNNLNNETTNFTREAESFIYIKPTLRYSQYDATLQGSFLNKNSDVTKELIPLIFHLELGFQVTLNRFSLGYAFHYHTNKSKGLRYNGNKYGTIGVNYLLH</sequence>
<organism evidence="1 2">
    <name type="scientific">Polaribacter marinus</name>
    <dbReference type="NCBI Taxonomy" id="2916838"/>
    <lineage>
        <taxon>Bacteria</taxon>
        <taxon>Pseudomonadati</taxon>
        <taxon>Bacteroidota</taxon>
        <taxon>Flavobacteriia</taxon>
        <taxon>Flavobacteriales</taxon>
        <taxon>Flavobacteriaceae</taxon>
    </lineage>
</organism>
<evidence type="ECO:0000313" key="2">
    <source>
        <dbReference type="Proteomes" id="UP001139369"/>
    </source>
</evidence>
<dbReference type="RefSeq" id="WP_242177316.1">
    <property type="nucleotide sequence ID" value="NZ_JAKQYM010000002.1"/>
</dbReference>
<accession>A0A9X1VLF4</accession>
<proteinExistence type="predicted"/>
<dbReference type="EMBL" id="JAKQYM010000002">
    <property type="protein sequence ID" value="MCI2228198.1"/>
    <property type="molecule type" value="Genomic_DNA"/>
</dbReference>
<dbReference type="AlphaFoldDB" id="A0A9X1VLF4"/>
<evidence type="ECO:0000313" key="1">
    <source>
        <dbReference type="EMBL" id="MCI2228198.1"/>
    </source>
</evidence>
<dbReference type="Proteomes" id="UP001139369">
    <property type="component" value="Unassembled WGS sequence"/>
</dbReference>
<name>A0A9X1VLF4_9FLAO</name>
<protein>
    <submittedName>
        <fullName evidence="1">Lipid A deacylase LpxR family protein</fullName>
    </submittedName>
</protein>
<reference evidence="1" key="1">
    <citation type="submission" date="2022-02" db="EMBL/GenBank/DDBJ databases">
        <title>Polaribacter sp. MSW13, isolated from seawater.</title>
        <authorList>
            <person name="Kristyanto S."/>
            <person name="Jung J."/>
            <person name="Jeon C.O."/>
        </authorList>
    </citation>
    <scope>NUCLEOTIDE SEQUENCE</scope>
    <source>
        <strain evidence="1">MSW13</strain>
    </source>
</reference>
<keyword evidence="2" id="KW-1185">Reference proteome</keyword>
<dbReference type="InterPro" id="IPR018707">
    <property type="entry name" value="LpxR"/>
</dbReference>
<dbReference type="Gene3D" id="2.40.128.140">
    <property type="entry name" value="Outer membrane protein"/>
    <property type="match status" value="1"/>
</dbReference>